<keyword evidence="1" id="KW-1133">Transmembrane helix</keyword>
<accession>A0AAD9D511</accession>
<dbReference type="InterPro" id="IPR045122">
    <property type="entry name" value="Csc1-like"/>
</dbReference>
<dbReference type="EMBL" id="JATAAI010000040">
    <property type="protein sequence ID" value="KAK1734321.1"/>
    <property type="molecule type" value="Genomic_DNA"/>
</dbReference>
<feature type="transmembrane region" description="Helical" evidence="1">
    <location>
        <begin position="848"/>
        <end position="870"/>
    </location>
</feature>
<protein>
    <submittedName>
        <fullName evidence="3">Membrane protein</fullName>
    </submittedName>
</protein>
<dbReference type="InterPro" id="IPR049452">
    <property type="entry name" value="Anoctamin_TM"/>
</dbReference>
<dbReference type="PANTHER" id="PTHR13018:SF135">
    <property type="entry name" value="CSC1_OSCA1-LIKE 7TM REGION DOMAIN-CONTAINING PROTEIN"/>
    <property type="match status" value="1"/>
</dbReference>
<dbReference type="GO" id="GO:0005227">
    <property type="term" value="F:calcium-activated cation channel activity"/>
    <property type="evidence" value="ECO:0007669"/>
    <property type="project" value="InterPro"/>
</dbReference>
<keyword evidence="1" id="KW-0812">Transmembrane</keyword>
<feature type="domain" description="Anoctamin transmembrane" evidence="2">
    <location>
        <begin position="494"/>
        <end position="874"/>
    </location>
</feature>
<organism evidence="3 4">
    <name type="scientific">Skeletonema marinoi</name>
    <dbReference type="NCBI Taxonomy" id="267567"/>
    <lineage>
        <taxon>Eukaryota</taxon>
        <taxon>Sar</taxon>
        <taxon>Stramenopiles</taxon>
        <taxon>Ochrophyta</taxon>
        <taxon>Bacillariophyta</taxon>
        <taxon>Coscinodiscophyceae</taxon>
        <taxon>Thalassiosirophycidae</taxon>
        <taxon>Thalassiosirales</taxon>
        <taxon>Skeletonemataceae</taxon>
        <taxon>Skeletonema</taxon>
        <taxon>Skeletonema marinoi-dohrnii complex</taxon>
    </lineage>
</organism>
<comment type="caution">
    <text evidence="3">The sequence shown here is derived from an EMBL/GenBank/DDBJ whole genome shotgun (WGS) entry which is preliminary data.</text>
</comment>
<name>A0AAD9D511_9STRA</name>
<dbReference type="Pfam" id="PF04547">
    <property type="entry name" value="Anoctamin"/>
    <property type="match status" value="1"/>
</dbReference>
<dbReference type="PANTHER" id="PTHR13018">
    <property type="entry name" value="PROBABLE MEMBRANE PROTEIN DUF221-RELATED"/>
    <property type="match status" value="1"/>
</dbReference>
<feature type="transmembrane region" description="Helical" evidence="1">
    <location>
        <begin position="633"/>
        <end position="655"/>
    </location>
</feature>
<proteinExistence type="predicted"/>
<gene>
    <name evidence="3" type="ORF">QTG54_015088</name>
</gene>
<keyword evidence="4" id="KW-1185">Reference proteome</keyword>
<feature type="transmembrane region" description="Helical" evidence="1">
    <location>
        <begin position="544"/>
        <end position="564"/>
    </location>
</feature>
<sequence>MEPTGFSAIDTIRQRAHEVIVEAQNPHISPYSEWSSDDLRELLVQYQIPLRDSYNATHETLVRICDQVFGAEVAESEKDCRRQFSIEEITRMGMAARTIQKAFFRRQAWKKANEKYQDYNAVFDYMGDCEEGEGIEYDVEGIHGLSHQESFRRHSMLRRINEQGDDYDEEIEVEWRKPSWNFAKKFEAASRPHRAGKQMAKYNWKKATSGRHCFAGGCGEQLDLWDEGRTSEFSQFGIGITNYFKFLKWCCWVMFILSLLHVPVLIVNAYGANDLIGSSFNLATTTFGNLGSAEDVDSVDIPGCDEMELPLNGCRVKKNDLAILYSFIDAAGTIFFILAWLWLRAFESKESRMLNRSTVTASDYTIRLKSVPADTTEKELAIHFARVTGEAVAAAHLAFNNSKEIKQYIKRGRIMKQRFNCIQRIRYEKTMRDGQPGQRKRLRNLMRERESLTIAVRQNDERRSRVIQERQDAIQAFVTFETETGFIEAMLKYNFNWFQRYCCCYPERLKFKGQRLHVEQAPEPSTIMWENLEFSTSSRYFRKFLTTSVALLAILLSIMLTFLARDFKDKVLKYASMPCPDQFFELDSDYQLELVKSNLDLSHCYCSTLRIMDQWNMNLCHDHLVTWLASTSISYGAGFVVIFMNFFFTWLLNVAGSFEKHQSLDNMEESNMVRVFLLKFVNSGCLVLLYGQKWLQRLVRIRFDDASDFNVDWYATGGTSVMIIMLLNIIAPHTGSFIAYLRHRAKIRRLERSLTKDNETKDSHKIWYTQEKMNEFYRGPPFRLNYRYAQVLVTIYICWMYAISMPIMPMIGAFSCYLSYWVDKFLFCNFYRTPPRYSDRMGKKCTKLLGFLIVLHMSMSLWMMGGGHIFQGESLSGKQLGDIAASWRARLLKRHLFTIEATLVLFVTCIFLSQFSSAFWSRVCDCLRCLTCRKGNRVKGLRNNMNTLQVDYTSARDREIIRGLSSYNILQNPKYQEAFAITPEFAATHNKVSSIRGYNTKEGDLTLA</sequence>
<evidence type="ECO:0000259" key="2">
    <source>
        <dbReference type="Pfam" id="PF04547"/>
    </source>
</evidence>
<evidence type="ECO:0000256" key="1">
    <source>
        <dbReference type="SAM" id="Phobius"/>
    </source>
</evidence>
<dbReference type="GO" id="GO:0005886">
    <property type="term" value="C:plasma membrane"/>
    <property type="evidence" value="ECO:0007669"/>
    <property type="project" value="TreeGrafter"/>
</dbReference>
<feature type="transmembrane region" description="Helical" evidence="1">
    <location>
        <begin position="322"/>
        <end position="343"/>
    </location>
</feature>
<feature type="transmembrane region" description="Helical" evidence="1">
    <location>
        <begin position="715"/>
        <end position="741"/>
    </location>
</feature>
<feature type="transmembrane region" description="Helical" evidence="1">
    <location>
        <begin position="895"/>
        <end position="912"/>
    </location>
</feature>
<evidence type="ECO:0000313" key="4">
    <source>
        <dbReference type="Proteomes" id="UP001224775"/>
    </source>
</evidence>
<dbReference type="Proteomes" id="UP001224775">
    <property type="component" value="Unassembled WGS sequence"/>
</dbReference>
<reference evidence="3" key="1">
    <citation type="submission" date="2023-06" db="EMBL/GenBank/DDBJ databases">
        <title>Survivors Of The Sea: Transcriptome response of Skeletonema marinoi to long-term dormancy.</title>
        <authorList>
            <person name="Pinder M.I.M."/>
            <person name="Kourtchenko O."/>
            <person name="Robertson E.K."/>
            <person name="Larsson T."/>
            <person name="Maumus F."/>
            <person name="Osuna-Cruz C.M."/>
            <person name="Vancaester E."/>
            <person name="Stenow R."/>
            <person name="Vandepoele K."/>
            <person name="Ploug H."/>
            <person name="Bruchert V."/>
            <person name="Godhe A."/>
            <person name="Topel M."/>
        </authorList>
    </citation>
    <scope>NUCLEOTIDE SEQUENCE</scope>
    <source>
        <strain evidence="3">R05AC</strain>
    </source>
</reference>
<feature type="transmembrane region" description="Helical" evidence="1">
    <location>
        <begin position="786"/>
        <end position="804"/>
    </location>
</feature>
<keyword evidence="1" id="KW-0472">Membrane</keyword>
<feature type="transmembrane region" description="Helical" evidence="1">
    <location>
        <begin position="249"/>
        <end position="270"/>
    </location>
</feature>
<evidence type="ECO:0000313" key="3">
    <source>
        <dbReference type="EMBL" id="KAK1734321.1"/>
    </source>
</evidence>
<feature type="transmembrane region" description="Helical" evidence="1">
    <location>
        <begin position="676"/>
        <end position="695"/>
    </location>
</feature>
<dbReference type="AlphaFoldDB" id="A0AAD9D511"/>